<evidence type="ECO:0000256" key="5">
    <source>
        <dbReference type="ARBA" id="ARBA00022741"/>
    </source>
</evidence>
<evidence type="ECO:0000256" key="10">
    <source>
        <dbReference type="ARBA" id="ARBA00023170"/>
    </source>
</evidence>
<evidence type="ECO:0000256" key="6">
    <source>
        <dbReference type="ARBA" id="ARBA00022824"/>
    </source>
</evidence>
<evidence type="ECO:0000256" key="11">
    <source>
        <dbReference type="SAM" id="Phobius"/>
    </source>
</evidence>
<evidence type="ECO:0000256" key="8">
    <source>
        <dbReference type="ARBA" id="ARBA00023134"/>
    </source>
</evidence>
<evidence type="ECO:0000313" key="12">
    <source>
        <dbReference type="EMBL" id="VEN48697.1"/>
    </source>
</evidence>
<name>A0A653CL94_CALMS</name>
<sequence>MDTKKQPLIVEGTDFTQIFIAIFVIVITLVILWVYKRQKSIRKSIIFTGLCDSGKTLTFSQLVHNKYVQTHTSIKENVGAYVVNNETLKIIDIPGHERLRDKFFDQYKDTVKGIVYIVDSNTIQQDIRDAAEYLYNILIDPVIQRNQPSLLILCNKQDQTFAKGGSAVKSMFEKELNTLRTTKSSQLESVDPKAKKAATLGDINEYFDFAAIGLKVDIAESYAYHKNGSVDIEGLKTWFLRQA</sequence>
<organism evidence="12 13">
    <name type="scientific">Callosobruchus maculatus</name>
    <name type="common">Southern cowpea weevil</name>
    <name type="synonym">Pulse bruchid</name>
    <dbReference type="NCBI Taxonomy" id="64391"/>
    <lineage>
        <taxon>Eukaryota</taxon>
        <taxon>Metazoa</taxon>
        <taxon>Ecdysozoa</taxon>
        <taxon>Arthropoda</taxon>
        <taxon>Hexapoda</taxon>
        <taxon>Insecta</taxon>
        <taxon>Pterygota</taxon>
        <taxon>Neoptera</taxon>
        <taxon>Endopterygota</taxon>
        <taxon>Coleoptera</taxon>
        <taxon>Polyphaga</taxon>
        <taxon>Cucujiformia</taxon>
        <taxon>Chrysomeloidea</taxon>
        <taxon>Chrysomelidae</taxon>
        <taxon>Bruchinae</taxon>
        <taxon>Bruchini</taxon>
        <taxon>Callosobruchus</taxon>
    </lineage>
</organism>
<dbReference type="GO" id="GO:0005789">
    <property type="term" value="C:endoplasmic reticulum membrane"/>
    <property type="evidence" value="ECO:0007669"/>
    <property type="project" value="UniProtKB-SubCell"/>
</dbReference>
<evidence type="ECO:0000256" key="3">
    <source>
        <dbReference type="ARBA" id="ARBA00020256"/>
    </source>
</evidence>
<evidence type="ECO:0000256" key="9">
    <source>
        <dbReference type="ARBA" id="ARBA00023136"/>
    </source>
</evidence>
<dbReference type="OrthoDB" id="41266at2759"/>
<keyword evidence="8" id="KW-0342">GTP-binding</keyword>
<dbReference type="GO" id="GO:0005525">
    <property type="term" value="F:GTP binding"/>
    <property type="evidence" value="ECO:0007669"/>
    <property type="project" value="UniProtKB-KW"/>
</dbReference>
<keyword evidence="13" id="KW-1185">Reference proteome</keyword>
<dbReference type="Gene3D" id="3.40.50.300">
    <property type="entry name" value="P-loop containing nucleotide triphosphate hydrolases"/>
    <property type="match status" value="1"/>
</dbReference>
<dbReference type="InterPro" id="IPR027417">
    <property type="entry name" value="P-loop_NTPase"/>
</dbReference>
<protein>
    <recommendedName>
        <fullName evidence="3">Signal recognition particle receptor subunit beta</fullName>
    </recommendedName>
</protein>
<evidence type="ECO:0000256" key="1">
    <source>
        <dbReference type="ARBA" id="ARBA00004389"/>
    </source>
</evidence>
<dbReference type="SUPFAM" id="SSF52540">
    <property type="entry name" value="P-loop containing nucleoside triphosphate hydrolases"/>
    <property type="match status" value="1"/>
</dbReference>
<accession>A0A653CL94</accession>
<dbReference type="EMBL" id="CAACVG010008142">
    <property type="protein sequence ID" value="VEN48697.1"/>
    <property type="molecule type" value="Genomic_DNA"/>
</dbReference>
<keyword evidence="4 11" id="KW-0812">Transmembrane</keyword>
<evidence type="ECO:0000256" key="2">
    <source>
        <dbReference type="ARBA" id="ARBA00005619"/>
    </source>
</evidence>
<evidence type="ECO:0000256" key="7">
    <source>
        <dbReference type="ARBA" id="ARBA00022989"/>
    </source>
</evidence>
<dbReference type="CDD" id="cd04105">
    <property type="entry name" value="SR_beta"/>
    <property type="match status" value="1"/>
</dbReference>
<proteinExistence type="inferred from homology"/>
<keyword evidence="5" id="KW-0547">Nucleotide-binding</keyword>
<evidence type="ECO:0000313" key="13">
    <source>
        <dbReference type="Proteomes" id="UP000410492"/>
    </source>
</evidence>
<keyword evidence="7 11" id="KW-1133">Transmembrane helix</keyword>
<dbReference type="Pfam" id="PF09439">
    <property type="entry name" value="SRPRB"/>
    <property type="match status" value="1"/>
</dbReference>
<dbReference type="PANTHER" id="PTHR46693">
    <property type="entry name" value="ADP-RIBOSYLATION FACTOR-LIKE PROTEIN 15"/>
    <property type="match status" value="1"/>
</dbReference>
<comment type="similarity">
    <text evidence="2">Belongs to the SRP receptor beta subunit family.</text>
</comment>
<gene>
    <name evidence="12" type="ORF">CALMAC_LOCUS10050</name>
</gene>
<dbReference type="InterPro" id="IPR042292">
    <property type="entry name" value="ARL15"/>
</dbReference>
<dbReference type="InterPro" id="IPR019009">
    <property type="entry name" value="SRP_receptor_beta_su"/>
</dbReference>
<keyword evidence="10" id="KW-0675">Receptor</keyword>
<reference evidence="12 13" key="1">
    <citation type="submission" date="2019-01" db="EMBL/GenBank/DDBJ databases">
        <authorList>
            <person name="Sayadi A."/>
        </authorList>
    </citation>
    <scope>NUCLEOTIDE SEQUENCE [LARGE SCALE GENOMIC DNA]</scope>
</reference>
<keyword evidence="9 11" id="KW-0472">Membrane</keyword>
<dbReference type="PANTHER" id="PTHR46693:SF1">
    <property type="entry name" value="ADP-RIBOSYLATION FACTOR-LIKE PROTEIN 15"/>
    <property type="match status" value="1"/>
</dbReference>
<keyword evidence="6" id="KW-0256">Endoplasmic reticulum</keyword>
<feature type="transmembrane region" description="Helical" evidence="11">
    <location>
        <begin position="15"/>
        <end position="35"/>
    </location>
</feature>
<comment type="subcellular location">
    <subcellularLocation>
        <location evidence="1">Endoplasmic reticulum membrane</location>
        <topology evidence="1">Single-pass membrane protein</topology>
    </subcellularLocation>
</comment>
<dbReference type="Proteomes" id="UP000410492">
    <property type="component" value="Unassembled WGS sequence"/>
</dbReference>
<evidence type="ECO:0000256" key="4">
    <source>
        <dbReference type="ARBA" id="ARBA00022692"/>
    </source>
</evidence>
<dbReference type="AlphaFoldDB" id="A0A653CL94"/>